<dbReference type="NCBIfam" id="TIGR01683">
    <property type="entry name" value="thiS"/>
    <property type="match status" value="1"/>
</dbReference>
<name>A0A8J3FDR8_9ACTN</name>
<accession>A0A8J3FDR8</accession>
<dbReference type="PANTHER" id="PTHR34472:SF1">
    <property type="entry name" value="SULFUR CARRIER PROTEIN THIS"/>
    <property type="match status" value="1"/>
</dbReference>
<gene>
    <name evidence="1" type="ORF">GCM10010124_03140</name>
</gene>
<keyword evidence="2" id="KW-1185">Reference proteome</keyword>
<sequence>MQLTINGVPRDLPADATVADAVAAAAAPPRGVAVAVNGAVVPRGAWPATALAAGDRVEVLSAAQGG</sequence>
<dbReference type="InterPro" id="IPR016155">
    <property type="entry name" value="Mopterin_synth/thiamin_S_b"/>
</dbReference>
<dbReference type="Proteomes" id="UP000662200">
    <property type="component" value="Unassembled WGS sequence"/>
</dbReference>
<dbReference type="AlphaFoldDB" id="A0A8J3FDR8"/>
<protein>
    <submittedName>
        <fullName evidence="1">Thiamine biosynthesis protein ThiS</fullName>
    </submittedName>
</protein>
<reference evidence="1" key="1">
    <citation type="journal article" date="2014" name="Int. J. Syst. Evol. Microbiol.">
        <title>Complete genome sequence of Corynebacterium casei LMG S-19264T (=DSM 44701T), isolated from a smear-ripened cheese.</title>
        <authorList>
            <consortium name="US DOE Joint Genome Institute (JGI-PGF)"/>
            <person name="Walter F."/>
            <person name="Albersmeier A."/>
            <person name="Kalinowski J."/>
            <person name="Ruckert C."/>
        </authorList>
    </citation>
    <scope>NUCLEOTIDE SEQUENCE</scope>
    <source>
        <strain evidence="1">JCM 3091</strain>
    </source>
</reference>
<dbReference type="Gene3D" id="3.10.20.30">
    <property type="match status" value="1"/>
</dbReference>
<dbReference type="RefSeq" id="WP_189112315.1">
    <property type="nucleotide sequence ID" value="NZ_BMQC01000001.1"/>
</dbReference>
<dbReference type="InterPro" id="IPR012675">
    <property type="entry name" value="Beta-grasp_dom_sf"/>
</dbReference>
<reference evidence="1" key="2">
    <citation type="submission" date="2020-09" db="EMBL/GenBank/DDBJ databases">
        <authorList>
            <person name="Sun Q."/>
            <person name="Ohkuma M."/>
        </authorList>
    </citation>
    <scope>NUCLEOTIDE SEQUENCE</scope>
    <source>
        <strain evidence="1">JCM 3091</strain>
    </source>
</reference>
<dbReference type="SUPFAM" id="SSF54285">
    <property type="entry name" value="MoaD/ThiS"/>
    <property type="match status" value="1"/>
</dbReference>
<dbReference type="InterPro" id="IPR003749">
    <property type="entry name" value="ThiS/MoaD-like"/>
</dbReference>
<proteinExistence type="predicted"/>
<evidence type="ECO:0000313" key="1">
    <source>
        <dbReference type="EMBL" id="GGK13935.1"/>
    </source>
</evidence>
<organism evidence="1 2">
    <name type="scientific">Pilimelia terevasa</name>
    <dbReference type="NCBI Taxonomy" id="53372"/>
    <lineage>
        <taxon>Bacteria</taxon>
        <taxon>Bacillati</taxon>
        <taxon>Actinomycetota</taxon>
        <taxon>Actinomycetes</taxon>
        <taxon>Micromonosporales</taxon>
        <taxon>Micromonosporaceae</taxon>
        <taxon>Pilimelia</taxon>
    </lineage>
</organism>
<dbReference type="EMBL" id="BMQC01000001">
    <property type="protein sequence ID" value="GGK13935.1"/>
    <property type="molecule type" value="Genomic_DNA"/>
</dbReference>
<evidence type="ECO:0000313" key="2">
    <source>
        <dbReference type="Proteomes" id="UP000662200"/>
    </source>
</evidence>
<comment type="caution">
    <text evidence="1">The sequence shown here is derived from an EMBL/GenBank/DDBJ whole genome shotgun (WGS) entry which is preliminary data.</text>
</comment>
<dbReference type="Pfam" id="PF02597">
    <property type="entry name" value="ThiS"/>
    <property type="match status" value="1"/>
</dbReference>
<dbReference type="InterPro" id="IPR010035">
    <property type="entry name" value="Thi_S"/>
</dbReference>
<dbReference type="PANTHER" id="PTHR34472">
    <property type="entry name" value="SULFUR CARRIER PROTEIN THIS"/>
    <property type="match status" value="1"/>
</dbReference>